<dbReference type="InterPro" id="IPR010723">
    <property type="entry name" value="HemN_C"/>
</dbReference>
<dbReference type="SFLD" id="SFLDG01065">
    <property type="entry name" value="anaerobic_coproporphyrinogen-I"/>
    <property type="match status" value="1"/>
</dbReference>
<comment type="caution">
    <text evidence="5">The sequence shown here is derived from an EMBL/GenBank/DDBJ whole genome shotgun (WGS) entry which is preliminary data.</text>
</comment>
<dbReference type="GO" id="GO:0006779">
    <property type="term" value="P:porphyrin-containing compound biosynthetic process"/>
    <property type="evidence" value="ECO:0007669"/>
    <property type="project" value="InterPro"/>
</dbReference>
<comment type="similarity">
    <text evidence="1">Belongs to the anaerobic coproporphyrinogen-III oxidase family. HemW subfamily.</text>
</comment>
<accession>E4LAN1</accession>
<evidence type="ECO:0000313" key="5">
    <source>
        <dbReference type="EMBL" id="EFR42167.1"/>
    </source>
</evidence>
<dbReference type="NCBIfam" id="TIGR00539">
    <property type="entry name" value="hemN_rel"/>
    <property type="match status" value="1"/>
</dbReference>
<dbReference type="GO" id="GO:0046872">
    <property type="term" value="F:metal ion binding"/>
    <property type="evidence" value="ECO:0007669"/>
    <property type="project" value="UniProtKB-UniRule"/>
</dbReference>
<dbReference type="Pfam" id="PF06969">
    <property type="entry name" value="HemN_C"/>
    <property type="match status" value="1"/>
</dbReference>
<dbReference type="InterPro" id="IPR004559">
    <property type="entry name" value="HemW-like"/>
</dbReference>
<dbReference type="CDD" id="cd01335">
    <property type="entry name" value="Radical_SAM"/>
    <property type="match status" value="1"/>
</dbReference>
<dbReference type="GO" id="GO:0004109">
    <property type="term" value="F:coproporphyrinogen oxidase activity"/>
    <property type="evidence" value="ECO:0007669"/>
    <property type="project" value="InterPro"/>
</dbReference>
<reference evidence="5 6" key="1">
    <citation type="submission" date="2010-11" db="EMBL/GenBank/DDBJ databases">
        <authorList>
            <person name="Durkin A.S."/>
            <person name="Madupu R."/>
            <person name="Torralba M."/>
            <person name="Gillis M."/>
            <person name="Methe B."/>
            <person name="Sutton G."/>
            <person name="Nelson K.E."/>
        </authorList>
    </citation>
    <scope>NUCLEOTIDE SEQUENCE [LARGE SCALE GENOMIC DNA]</scope>
    <source>
        <strain evidence="5 6">UPII 345-E</strain>
    </source>
</reference>
<comment type="function">
    <text evidence="3">Probably acts as a heme chaperone, transferring heme to an unknown acceptor. Binds one molecule of heme per monomer, possibly covalently. Binds 1 [4Fe-4S] cluster. The cluster is coordinated with 3 cysteines and an exchangeable S-adenosyl-L-methionine.</text>
</comment>
<keyword evidence="3" id="KW-0949">S-adenosyl-L-methionine</keyword>
<dbReference type="InterPro" id="IPR006638">
    <property type="entry name" value="Elp3/MiaA/NifB-like_rSAM"/>
</dbReference>
<dbReference type="Pfam" id="PF04055">
    <property type="entry name" value="Radical_SAM"/>
    <property type="match status" value="1"/>
</dbReference>
<dbReference type="SMART" id="SM00729">
    <property type="entry name" value="Elp3"/>
    <property type="match status" value="1"/>
</dbReference>
<evidence type="ECO:0000256" key="2">
    <source>
        <dbReference type="ARBA" id="ARBA00017228"/>
    </source>
</evidence>
<dbReference type="PROSITE" id="PS51918">
    <property type="entry name" value="RADICAL_SAM"/>
    <property type="match status" value="1"/>
</dbReference>
<protein>
    <recommendedName>
        <fullName evidence="2 3">Heme chaperone HemW</fullName>
    </recommendedName>
</protein>
<gene>
    <name evidence="5" type="ORF">HMPREF9220_0167</name>
</gene>
<dbReference type="EMBL" id="AENT01000030">
    <property type="protein sequence ID" value="EFR42167.1"/>
    <property type="molecule type" value="Genomic_DNA"/>
</dbReference>
<dbReference type="InterPro" id="IPR007197">
    <property type="entry name" value="rSAM"/>
</dbReference>
<evidence type="ECO:0000256" key="1">
    <source>
        <dbReference type="ARBA" id="ARBA00006100"/>
    </source>
</evidence>
<dbReference type="SFLD" id="SFLDS00029">
    <property type="entry name" value="Radical_SAM"/>
    <property type="match status" value="1"/>
</dbReference>
<dbReference type="GO" id="GO:0051539">
    <property type="term" value="F:4 iron, 4 sulfur cluster binding"/>
    <property type="evidence" value="ECO:0007669"/>
    <property type="project" value="UniProtKB-UniRule"/>
</dbReference>
<keyword evidence="3" id="KW-0411">Iron-sulfur</keyword>
<name>E4LAN1_9FIRM</name>
<dbReference type="InterPro" id="IPR023404">
    <property type="entry name" value="rSAM_horseshoe"/>
</dbReference>
<organism evidence="5 6">
    <name type="scientific">Dialister micraerophilus UPII 345-E</name>
    <dbReference type="NCBI Taxonomy" id="910314"/>
    <lineage>
        <taxon>Bacteria</taxon>
        <taxon>Bacillati</taxon>
        <taxon>Bacillota</taxon>
        <taxon>Negativicutes</taxon>
        <taxon>Veillonellales</taxon>
        <taxon>Veillonellaceae</taxon>
        <taxon>Dialister</taxon>
    </lineage>
</organism>
<evidence type="ECO:0000256" key="3">
    <source>
        <dbReference type="RuleBase" id="RU364116"/>
    </source>
</evidence>
<dbReference type="SFLD" id="SFLDG01082">
    <property type="entry name" value="B12-binding_domain_containing"/>
    <property type="match status" value="1"/>
</dbReference>
<proteinExistence type="inferred from homology"/>
<dbReference type="OrthoDB" id="9808022at2"/>
<dbReference type="InterPro" id="IPR058240">
    <property type="entry name" value="rSAM_sf"/>
</dbReference>
<dbReference type="SUPFAM" id="SSF102114">
    <property type="entry name" value="Radical SAM enzymes"/>
    <property type="match status" value="1"/>
</dbReference>
<keyword evidence="3" id="KW-0349">Heme</keyword>
<evidence type="ECO:0000313" key="6">
    <source>
        <dbReference type="Proteomes" id="UP000004594"/>
    </source>
</evidence>
<dbReference type="InterPro" id="IPR034505">
    <property type="entry name" value="Coproporphyrinogen-III_oxidase"/>
</dbReference>
<dbReference type="SFLD" id="SFLDF00562">
    <property type="entry name" value="HemN-like__clustered_with_heat"/>
    <property type="match status" value="1"/>
</dbReference>
<dbReference type="PANTHER" id="PTHR13932:SF5">
    <property type="entry name" value="RADICAL S-ADENOSYL METHIONINE DOMAIN-CONTAINING PROTEIN 1, MITOCHONDRIAL"/>
    <property type="match status" value="1"/>
</dbReference>
<dbReference type="Proteomes" id="UP000004594">
    <property type="component" value="Unassembled WGS sequence"/>
</dbReference>
<evidence type="ECO:0000259" key="4">
    <source>
        <dbReference type="PROSITE" id="PS51918"/>
    </source>
</evidence>
<keyword evidence="3" id="KW-0963">Cytoplasm</keyword>
<keyword evidence="3" id="KW-0408">Iron</keyword>
<dbReference type="eggNOG" id="COG0635">
    <property type="taxonomic scope" value="Bacteria"/>
</dbReference>
<dbReference type="AlphaFoldDB" id="E4LAN1"/>
<comment type="subcellular location">
    <subcellularLocation>
        <location evidence="3">Cytoplasm</location>
    </subcellularLocation>
</comment>
<dbReference type="RefSeq" id="WP_007555215.1">
    <property type="nucleotide sequence ID" value="NZ_AENT01000030.1"/>
</dbReference>
<feature type="domain" description="Radical SAM core" evidence="4">
    <location>
        <begin position="1"/>
        <end position="233"/>
    </location>
</feature>
<keyword evidence="5" id="KW-0560">Oxidoreductase</keyword>
<keyword evidence="3" id="KW-0143">Chaperone</keyword>
<keyword evidence="3" id="KW-0004">4Fe-4S</keyword>
<dbReference type="GO" id="GO:0005737">
    <property type="term" value="C:cytoplasm"/>
    <property type="evidence" value="ECO:0007669"/>
    <property type="project" value="UniProtKB-SubCell"/>
</dbReference>
<dbReference type="Gene3D" id="3.80.30.20">
    <property type="entry name" value="tm_1862 like domain"/>
    <property type="match status" value="1"/>
</dbReference>
<sequence length="378" mass="44379">MTENLGLYLHIPFCKSRCSYCNFYSIGMKADDKFVKALEKEIELKSCNYKNKICDTIYFGGGTPSTLSSIQVESIMKKLFRHFNISKNAEITMELNPCDMTKEYLASIRKIGINRISVGIQTNYDSLLLKIGRLHTAKQAEKAIYQAKKEGFSNISIDLMYELPMQTSKDFKNTLLWAVHLPIRHMSIYSLIIEEGTRFSQLYKKGLLNRPSEEASWEMYQSMCRILPHYGFERYEISSFAQKGYKSEHNMKYWKLDDYLGLGPAACSRIKHERRENLPGVRLYQKQLLSGENPPEKIYKLSVEEEMEEFCFLQLRMKEGINKEKFVKRYNKDIKEIYEDKIEMLKNKKLLKESENHIFLTEKGFAFGNYVFEQFLLT</sequence>
<dbReference type="PANTHER" id="PTHR13932">
    <property type="entry name" value="COPROPORPHYRINIGEN III OXIDASE"/>
    <property type="match status" value="1"/>
</dbReference>
<dbReference type="SFLD" id="SFLDF00288">
    <property type="entry name" value="HemN-like__clustered_with_nucl"/>
    <property type="match status" value="1"/>
</dbReference>
<keyword evidence="3" id="KW-0479">Metal-binding</keyword>